<evidence type="ECO:0000313" key="2">
    <source>
        <dbReference type="EMBL" id="TKA41693.1"/>
    </source>
</evidence>
<evidence type="ECO:0000256" key="1">
    <source>
        <dbReference type="SAM" id="MobiDB-lite"/>
    </source>
</evidence>
<gene>
    <name evidence="2" type="ORF">B0A54_08119</name>
</gene>
<organism evidence="2 3">
    <name type="scientific">Friedmanniomyces endolithicus</name>
    <dbReference type="NCBI Taxonomy" id="329885"/>
    <lineage>
        <taxon>Eukaryota</taxon>
        <taxon>Fungi</taxon>
        <taxon>Dikarya</taxon>
        <taxon>Ascomycota</taxon>
        <taxon>Pezizomycotina</taxon>
        <taxon>Dothideomycetes</taxon>
        <taxon>Dothideomycetidae</taxon>
        <taxon>Mycosphaerellales</taxon>
        <taxon>Teratosphaeriaceae</taxon>
        <taxon>Friedmanniomyces</taxon>
    </lineage>
</organism>
<sequence>MPTFRYITVHVTDKDNTPLQEYGIRKSERAKNTSCYIQSEYNMPFRISIQPSTLPFPEFETGAEEQQPPHGMAERIRMPVERPVNDVVGRLGEMENLYVKTPEFARKMRVSDIGDARLRECACRRAKQYPHYSWEQLLLHIAEFDLDVQFQHRALYVLERFANTRLAEQRRDTYDENPEPAPYHLMAVLRLDGRRGWEKRSIIFLDRNHSLFQRPDGETKMLRRNVKDADGGLRECGWYFSKAGIETVMEGLDKLLLADDRNTGYIDAVPAGDDDDLAKAFRKLGAHCLEDSEEPVAAGQIELTFHRVTVGRYSKNQRYIDHEDGQADAGTTVDATKVSHFAARDAGIKRSNIIETIYFDPYVEDEPPFATFRFYYRDEKTLRKLGFLGGKDATAGAGKSIGERKAALRNMVGLSISHPIRERVLSVSEGSAEAGSDGAEIVAEAAVGTMVFGGESTVLGAEAGKRGAESGEEDELVEGVKKGRTE</sequence>
<name>A0A4U0V067_9PEZI</name>
<proteinExistence type="predicted"/>
<reference evidence="2 3" key="1">
    <citation type="submission" date="2017-03" db="EMBL/GenBank/DDBJ databases">
        <title>Genomes of endolithic fungi from Antarctica.</title>
        <authorList>
            <person name="Coleine C."/>
            <person name="Masonjones S."/>
            <person name="Stajich J.E."/>
        </authorList>
    </citation>
    <scope>NUCLEOTIDE SEQUENCE [LARGE SCALE GENOMIC DNA]</scope>
    <source>
        <strain evidence="2 3">CCFEE 5311</strain>
    </source>
</reference>
<dbReference type="Proteomes" id="UP000310066">
    <property type="component" value="Unassembled WGS sequence"/>
</dbReference>
<evidence type="ECO:0000313" key="3">
    <source>
        <dbReference type="Proteomes" id="UP000310066"/>
    </source>
</evidence>
<protein>
    <submittedName>
        <fullName evidence="2">Uncharacterized protein</fullName>
    </submittedName>
</protein>
<dbReference type="AlphaFoldDB" id="A0A4U0V067"/>
<comment type="caution">
    <text evidence="2">The sequence shown here is derived from an EMBL/GenBank/DDBJ whole genome shotgun (WGS) entry which is preliminary data.</text>
</comment>
<feature type="region of interest" description="Disordered" evidence="1">
    <location>
        <begin position="462"/>
        <end position="486"/>
    </location>
</feature>
<accession>A0A4U0V067</accession>
<dbReference type="PANTHER" id="PTHR36223:SF5">
    <property type="entry name" value="BETA-LACTAMASE-TYPE TRANSPEPTIDASE FOLD DOMAIN CONTAINING PROTEIN"/>
    <property type="match status" value="1"/>
</dbReference>
<dbReference type="EMBL" id="NAJP01000026">
    <property type="protein sequence ID" value="TKA41693.1"/>
    <property type="molecule type" value="Genomic_DNA"/>
</dbReference>
<dbReference type="PANTHER" id="PTHR36223">
    <property type="entry name" value="BETA-LACTAMASE-TYPE TRANSPEPTIDASE FOLD DOMAIN CONTAINING PROTEIN"/>
    <property type="match status" value="1"/>
</dbReference>
<dbReference type="OrthoDB" id="5409365at2759"/>